<gene>
    <name evidence="2" type="ORF">KDK_47560</name>
</gene>
<evidence type="ECO:0000256" key="1">
    <source>
        <dbReference type="SAM" id="Phobius"/>
    </source>
</evidence>
<feature type="transmembrane region" description="Helical" evidence="1">
    <location>
        <begin position="6"/>
        <end position="25"/>
    </location>
</feature>
<comment type="caution">
    <text evidence="2">The sequence shown here is derived from an EMBL/GenBank/DDBJ whole genome shotgun (WGS) entry which is preliminary data.</text>
</comment>
<organism evidence="2 3">
    <name type="scientific">Dictyobacter kobayashii</name>
    <dbReference type="NCBI Taxonomy" id="2014872"/>
    <lineage>
        <taxon>Bacteria</taxon>
        <taxon>Bacillati</taxon>
        <taxon>Chloroflexota</taxon>
        <taxon>Ktedonobacteria</taxon>
        <taxon>Ktedonobacterales</taxon>
        <taxon>Dictyobacteraceae</taxon>
        <taxon>Dictyobacter</taxon>
    </lineage>
</organism>
<dbReference type="Proteomes" id="UP000287188">
    <property type="component" value="Unassembled WGS sequence"/>
</dbReference>
<keyword evidence="1" id="KW-1133">Transmembrane helix</keyword>
<evidence type="ECO:0000313" key="3">
    <source>
        <dbReference type="Proteomes" id="UP000287188"/>
    </source>
</evidence>
<protein>
    <submittedName>
        <fullName evidence="2">Uncharacterized protein</fullName>
    </submittedName>
</protein>
<name>A0A402APB7_9CHLR</name>
<keyword evidence="3" id="KW-1185">Reference proteome</keyword>
<feature type="transmembrane region" description="Helical" evidence="1">
    <location>
        <begin position="32"/>
        <end position="53"/>
    </location>
</feature>
<accession>A0A402APB7</accession>
<keyword evidence="1" id="KW-0812">Transmembrane</keyword>
<dbReference type="AlphaFoldDB" id="A0A402APB7"/>
<keyword evidence="1" id="KW-0472">Membrane</keyword>
<reference evidence="3" key="1">
    <citation type="submission" date="2018-12" db="EMBL/GenBank/DDBJ databases">
        <title>Tengunoibacter tsumagoiensis gen. nov., sp. nov., Dictyobacter kobayashii sp. nov., D. alpinus sp. nov., and D. joshuensis sp. nov. and description of Dictyobacteraceae fam. nov. within the order Ktedonobacterales isolated from Tengu-no-mugimeshi.</title>
        <authorList>
            <person name="Wang C.M."/>
            <person name="Zheng Y."/>
            <person name="Sakai Y."/>
            <person name="Toyoda A."/>
            <person name="Minakuchi Y."/>
            <person name="Abe K."/>
            <person name="Yokota A."/>
            <person name="Yabe S."/>
        </authorList>
    </citation>
    <scope>NUCLEOTIDE SEQUENCE [LARGE SCALE GENOMIC DNA]</scope>
    <source>
        <strain evidence="3">Uno11</strain>
    </source>
</reference>
<dbReference type="EMBL" id="BIFS01000001">
    <property type="protein sequence ID" value="GCE20956.1"/>
    <property type="molecule type" value="Genomic_DNA"/>
</dbReference>
<evidence type="ECO:0000313" key="2">
    <source>
        <dbReference type="EMBL" id="GCE20956.1"/>
    </source>
</evidence>
<proteinExistence type="predicted"/>
<sequence>MPFHSGLFLCSFALGVLIYIGATLLTRPLGGIALCAVYLGPLFYMPLVCFFFHH</sequence>
<dbReference type="RefSeq" id="WP_161977584.1">
    <property type="nucleotide sequence ID" value="NZ_BIFS01000001.1"/>
</dbReference>